<proteinExistence type="predicted"/>
<dbReference type="STRING" id="1330021.A0A367LQZ4"/>
<accession>A0A367LQZ4</accession>
<keyword evidence="2" id="KW-0288">FMN</keyword>
<dbReference type="SUPFAM" id="SSF50978">
    <property type="entry name" value="WD40 repeat-like"/>
    <property type="match status" value="1"/>
</dbReference>
<keyword evidence="6" id="KW-1185">Reference proteome</keyword>
<dbReference type="GO" id="GO:0018580">
    <property type="term" value="F:nitronate monooxygenase activity"/>
    <property type="evidence" value="ECO:0007669"/>
    <property type="project" value="InterPro"/>
</dbReference>
<evidence type="ECO:0000256" key="1">
    <source>
        <dbReference type="ARBA" id="ARBA00022630"/>
    </source>
</evidence>
<dbReference type="InterPro" id="IPR013785">
    <property type="entry name" value="Aldolase_TIM"/>
</dbReference>
<dbReference type="EMBL" id="LKCN02000001">
    <property type="protein sequence ID" value="RCI16831.1"/>
    <property type="molecule type" value="Genomic_DNA"/>
</dbReference>
<dbReference type="SUPFAM" id="SSF51412">
    <property type="entry name" value="Inosine monophosphate dehydrogenase (IMPDH)"/>
    <property type="match status" value="1"/>
</dbReference>
<dbReference type="Proteomes" id="UP000253664">
    <property type="component" value="Unassembled WGS sequence"/>
</dbReference>
<gene>
    <name evidence="5" type="ORF">L249_2704</name>
</gene>
<evidence type="ECO:0000256" key="3">
    <source>
        <dbReference type="ARBA" id="ARBA00023002"/>
    </source>
</evidence>
<dbReference type="InterPro" id="IPR004136">
    <property type="entry name" value="NMO"/>
</dbReference>
<reference evidence="5 6" key="1">
    <citation type="journal article" date="2015" name="BMC Genomics">
        <title>Insights from the genome of Ophiocordyceps polyrhachis-furcata to pathogenicity and host specificity in insect fungi.</title>
        <authorList>
            <person name="Wichadakul D."/>
            <person name="Kobmoo N."/>
            <person name="Ingsriswang S."/>
            <person name="Tangphatsornruang S."/>
            <person name="Chantasingh D."/>
            <person name="Luangsa-ard J.J."/>
            <person name="Eurwilaichitr L."/>
        </authorList>
    </citation>
    <scope>NUCLEOTIDE SEQUENCE [LARGE SCALE GENOMIC DNA]</scope>
    <source>
        <strain evidence="5 6">BCC 54312</strain>
    </source>
</reference>
<dbReference type="Gene3D" id="3.20.20.70">
    <property type="entry name" value="Aldolase class I"/>
    <property type="match status" value="1"/>
</dbReference>
<evidence type="ECO:0000256" key="2">
    <source>
        <dbReference type="ARBA" id="ARBA00022643"/>
    </source>
</evidence>
<keyword evidence="1" id="KW-0285">Flavoprotein</keyword>
<organism evidence="5 6">
    <name type="scientific">Ophiocordyceps polyrhachis-furcata BCC 54312</name>
    <dbReference type="NCBI Taxonomy" id="1330021"/>
    <lineage>
        <taxon>Eukaryota</taxon>
        <taxon>Fungi</taxon>
        <taxon>Dikarya</taxon>
        <taxon>Ascomycota</taxon>
        <taxon>Pezizomycotina</taxon>
        <taxon>Sordariomycetes</taxon>
        <taxon>Hypocreomycetidae</taxon>
        <taxon>Hypocreales</taxon>
        <taxon>Ophiocordycipitaceae</taxon>
        <taxon>Ophiocordyceps</taxon>
    </lineage>
</organism>
<dbReference type="PANTHER" id="PTHR32332:SF28">
    <property type="entry name" value="DIOXYGENASE FAMILY OXIDOREDUCTASE, PUTATIVE (AFU_ORTHOLOGUE AFUA_5G09600)-RELATED"/>
    <property type="match status" value="1"/>
</dbReference>
<name>A0A367LQZ4_9HYPO</name>
<protein>
    <recommendedName>
        <fullName evidence="4">F-box domain-containing protein</fullName>
    </recommendedName>
</protein>
<dbReference type="InterPro" id="IPR036322">
    <property type="entry name" value="WD40_repeat_dom_sf"/>
</dbReference>
<dbReference type="PANTHER" id="PTHR32332">
    <property type="entry name" value="2-NITROPROPANE DIOXYGENASE"/>
    <property type="match status" value="1"/>
</dbReference>
<sequence length="928" mass="101719">MAITTELTRRLGIRVPVVQGGMMHVGTADLAAAVSNAGGLGIITALIFPSAAALRDEIRRCRTLTRNPFAVNLTLLPSMVPPDYGSYAKAVVDEGIRIVETAGNSPGPIIAQLKKEGVTVLHKCTTIRHAQSAVKLGVDFLSIDGFECAGHVGESDITNFILLSRARQSLGGVPFIASGGFADGWGLAAALCLGACGINMGTRFMCTVEAPIHQRIKEQIVSADETDTILLLRRWRNTSRLYKNTVALEALRIERESQKGEFAEVAPLVSGKRGREVFVNGDPDHGVWTAGQVIGLIHDIPTCDVLVKRIETEAEAAEIASLTNLPDHLLADIIDYFDTARDVSSLSRSSRRLHSFVCHGGGWRSFAYKRFPTLMSSAPDMALPWNAVVDRLTYLDRCWDTRALLFTSFREDQNVRRGRRKRGEQSVDFQVMVSALAQPFSPHETLVYSAGEKLHIRHRHIYGPVAGSRHDSWFTLSGFYKPGPGDVTALSLIERDSKLEIIVGRADGSVRLIAAGDDAVGRPLGHLLPGHPLGDSPGRLAVMWTEWHPQTRLVASCRDSFLTLHDLSKIESRCGGYEAKLAPIDHFDATPANHHAFVRCAKFFGSDGIACGISGSPRPLRWGKIRPTGLQLTGSTADRPCSKQDSTQMVMALEQVGGQAHENLLLLDLRTPSDHDVVYRDRHQPHNAGASLLVYGMERFVAGSHSEPVLRLFDFRYPKPYHQTTAKPCHSQLLSPRLDWGYSTSHQDEDSKTDAAEASNAPSWVLECEPGRDRVCVWHEHARKHEWRPDANVFLGSSRHDRVASLAKASDLSDAFYCGLRGAMVEAALHGGGVDVDGRPLYADARSPPQGCVAKANEGGIRRISLLETGIGRRTAGSWSELMPKTTLYTYGDVVPGCRVASVGEEHMRHGRLSGRWYELERAPRRAI</sequence>
<evidence type="ECO:0000259" key="4">
    <source>
        <dbReference type="PROSITE" id="PS50181"/>
    </source>
</evidence>
<dbReference type="OrthoDB" id="412383at2759"/>
<evidence type="ECO:0000313" key="6">
    <source>
        <dbReference type="Proteomes" id="UP000253664"/>
    </source>
</evidence>
<dbReference type="CDD" id="cd04730">
    <property type="entry name" value="NPD_like"/>
    <property type="match status" value="1"/>
</dbReference>
<comment type="caution">
    <text evidence="5">The sequence shown here is derived from an EMBL/GenBank/DDBJ whole genome shotgun (WGS) entry which is preliminary data.</text>
</comment>
<dbReference type="AlphaFoldDB" id="A0A367LQZ4"/>
<keyword evidence="3" id="KW-0560">Oxidoreductase</keyword>
<dbReference type="Pfam" id="PF03060">
    <property type="entry name" value="NMO"/>
    <property type="match status" value="1"/>
</dbReference>
<dbReference type="InterPro" id="IPR001810">
    <property type="entry name" value="F-box_dom"/>
</dbReference>
<dbReference type="InterPro" id="IPR036047">
    <property type="entry name" value="F-box-like_dom_sf"/>
</dbReference>
<evidence type="ECO:0000313" key="5">
    <source>
        <dbReference type="EMBL" id="RCI16831.1"/>
    </source>
</evidence>
<dbReference type="PROSITE" id="PS50181">
    <property type="entry name" value="FBOX"/>
    <property type="match status" value="1"/>
</dbReference>
<feature type="domain" description="F-box" evidence="4">
    <location>
        <begin position="319"/>
        <end position="366"/>
    </location>
</feature>
<dbReference type="SUPFAM" id="SSF81383">
    <property type="entry name" value="F-box domain"/>
    <property type="match status" value="1"/>
</dbReference>